<keyword evidence="3" id="KW-1185">Reference proteome</keyword>
<accession>A0ABW7SCF1</accession>
<keyword evidence="1" id="KW-1133">Transmembrane helix</keyword>
<feature type="transmembrane region" description="Helical" evidence="1">
    <location>
        <begin position="84"/>
        <end position="104"/>
    </location>
</feature>
<evidence type="ECO:0008006" key="4">
    <source>
        <dbReference type="Google" id="ProtNLM"/>
    </source>
</evidence>
<dbReference type="EMBL" id="JBIRPU010000001">
    <property type="protein sequence ID" value="MFI0791374.1"/>
    <property type="molecule type" value="Genomic_DNA"/>
</dbReference>
<feature type="transmembrane region" description="Helical" evidence="1">
    <location>
        <begin position="219"/>
        <end position="237"/>
    </location>
</feature>
<comment type="caution">
    <text evidence="2">The sequence shown here is derived from an EMBL/GenBank/DDBJ whole genome shotgun (WGS) entry which is preliminary data.</text>
</comment>
<reference evidence="2 3" key="1">
    <citation type="submission" date="2024-10" db="EMBL/GenBank/DDBJ databases">
        <title>The Natural Products Discovery Center: Release of the First 8490 Sequenced Strains for Exploring Actinobacteria Biosynthetic Diversity.</title>
        <authorList>
            <person name="Kalkreuter E."/>
            <person name="Kautsar S.A."/>
            <person name="Yang D."/>
            <person name="Bader C.D."/>
            <person name="Teijaro C.N."/>
            <person name="Fluegel L."/>
            <person name="Davis C.M."/>
            <person name="Simpson J.R."/>
            <person name="Lauterbach L."/>
            <person name="Steele A.D."/>
            <person name="Gui C."/>
            <person name="Meng S."/>
            <person name="Li G."/>
            <person name="Viehrig K."/>
            <person name="Ye F."/>
            <person name="Su P."/>
            <person name="Kiefer A.F."/>
            <person name="Nichols A."/>
            <person name="Cepeda A.J."/>
            <person name="Yan W."/>
            <person name="Fan B."/>
            <person name="Jiang Y."/>
            <person name="Adhikari A."/>
            <person name="Zheng C.-J."/>
            <person name="Schuster L."/>
            <person name="Cowan T.M."/>
            <person name="Smanski M.J."/>
            <person name="Chevrette M.G."/>
            <person name="De Carvalho L.P.S."/>
            <person name="Shen B."/>
        </authorList>
    </citation>
    <scope>NUCLEOTIDE SEQUENCE [LARGE SCALE GENOMIC DNA]</scope>
    <source>
        <strain evidence="2 3">NPDC021253</strain>
    </source>
</reference>
<protein>
    <recommendedName>
        <fullName evidence="4">Polysaccharide biosynthesis protein</fullName>
    </recommendedName>
</protein>
<evidence type="ECO:0000313" key="3">
    <source>
        <dbReference type="Proteomes" id="UP001611075"/>
    </source>
</evidence>
<feature type="transmembrane region" description="Helical" evidence="1">
    <location>
        <begin position="365"/>
        <end position="382"/>
    </location>
</feature>
<feature type="transmembrane region" description="Helical" evidence="1">
    <location>
        <begin position="337"/>
        <end position="359"/>
    </location>
</feature>
<organism evidence="2 3">
    <name type="scientific">Micromonospora rubida</name>
    <dbReference type="NCBI Taxonomy" id="2697657"/>
    <lineage>
        <taxon>Bacteria</taxon>
        <taxon>Bacillati</taxon>
        <taxon>Actinomycetota</taxon>
        <taxon>Actinomycetes</taxon>
        <taxon>Micromonosporales</taxon>
        <taxon>Micromonosporaceae</taxon>
        <taxon>Micromonospora</taxon>
    </lineage>
</organism>
<sequence length="411" mass="42466">MRPLLAVGARLQGSQLSVQALTRLCSVYVFLLASWADTDRLPAVALQGALLAIPYTLLEALVGRPLSAGLVPTDWHVESWAGRVTAATLAPVAVVGYLCATVALPDTGAADRLILLAPVLLQLPLEAFFWATAGTRTPRRANLVPQLTAVGTLLGGAVFVALDLRVDVVAVPAQVAVLAWVLLRRPAAAPAAVRPGLRRGLGVGSVYCVAAAVDLSYTVTLPSVAGAVAGPVAVVVLRAMDLVFGPFHVVLSASVREDVVAGRRGRWRTGTRALTVVALVAVSAVVLASGPLRALVAPDLATVGVGVIALYCGYKALLTAATWLSTRHMVWAAPRRYLVSAVGSRVVAFGGLAASALWVTGVAGLVGQLLVAEALVVCWFLARMRPWAAEVPVAEPARDRDVVPTGGGAGP</sequence>
<gene>
    <name evidence="2" type="ORF">ACH4OY_01535</name>
</gene>
<name>A0ABW7SCF1_9ACTN</name>
<evidence type="ECO:0000256" key="1">
    <source>
        <dbReference type="SAM" id="Phobius"/>
    </source>
</evidence>
<dbReference type="RefSeq" id="WP_396675987.1">
    <property type="nucleotide sequence ID" value="NZ_JBIRPU010000001.1"/>
</dbReference>
<keyword evidence="1" id="KW-0472">Membrane</keyword>
<feature type="transmembrane region" description="Helical" evidence="1">
    <location>
        <begin position="143"/>
        <end position="162"/>
    </location>
</feature>
<evidence type="ECO:0000313" key="2">
    <source>
        <dbReference type="EMBL" id="MFI0791374.1"/>
    </source>
</evidence>
<dbReference type="Proteomes" id="UP001611075">
    <property type="component" value="Unassembled WGS sequence"/>
</dbReference>
<feature type="transmembrane region" description="Helical" evidence="1">
    <location>
        <begin position="300"/>
        <end position="325"/>
    </location>
</feature>
<keyword evidence="1" id="KW-0812">Transmembrane</keyword>
<feature type="transmembrane region" description="Helical" evidence="1">
    <location>
        <begin position="110"/>
        <end position="131"/>
    </location>
</feature>
<proteinExistence type="predicted"/>
<feature type="transmembrane region" description="Helical" evidence="1">
    <location>
        <begin position="273"/>
        <end position="294"/>
    </location>
</feature>